<dbReference type="GO" id="GO:0030272">
    <property type="term" value="F:5-formyltetrahydrofolate cyclo-ligase activity"/>
    <property type="evidence" value="ECO:0007669"/>
    <property type="project" value="UniProtKB-EC"/>
</dbReference>
<evidence type="ECO:0000256" key="4">
    <source>
        <dbReference type="PIRSR" id="PIRSR006806-1"/>
    </source>
</evidence>
<evidence type="ECO:0000256" key="5">
    <source>
        <dbReference type="RuleBase" id="RU361279"/>
    </source>
</evidence>
<evidence type="ECO:0000313" key="7">
    <source>
        <dbReference type="Proteomes" id="UP000029843"/>
    </source>
</evidence>
<comment type="caution">
    <text evidence="6">The sequence shown here is derived from an EMBL/GenBank/DDBJ whole genome shotgun (WGS) entry which is preliminary data.</text>
</comment>
<keyword evidence="5" id="KW-0479">Metal-binding</keyword>
<dbReference type="GO" id="GO:0035999">
    <property type="term" value="P:tetrahydrofolate interconversion"/>
    <property type="evidence" value="ECO:0007669"/>
    <property type="project" value="TreeGrafter"/>
</dbReference>
<comment type="similarity">
    <text evidence="1 5">Belongs to the 5-formyltetrahydrofolate cyclo-ligase family.</text>
</comment>
<dbReference type="NCBIfam" id="TIGR02727">
    <property type="entry name" value="MTHFS_bact"/>
    <property type="match status" value="1"/>
</dbReference>
<sequence length="195" mass="22099">MNARSQLRKEIRQRRNALSATEQSTATVKLTQRLSCHKEILKAKRIAIYLNNDGELSTTRFIEWCWLNEKEVFLPVVHPFSKGNLLFLQYQQETKLVKNVYGILEPKLDVTIVCPIAKLDVICTPLVAFDNSGARLGMGGGFYDRSLANWQQTKLYPLGLAHDCQLVDSIPVEGWDVPLPEIITPSKSHCFIKAN</sequence>
<dbReference type="InterPro" id="IPR002698">
    <property type="entry name" value="FTHF_cligase"/>
</dbReference>
<keyword evidence="6" id="KW-0436">Ligase</keyword>
<dbReference type="PATRIC" id="fig|28229.4.peg.1568"/>
<dbReference type="EC" id="6.3.3.2" evidence="5"/>
<evidence type="ECO:0000313" key="6">
    <source>
        <dbReference type="EMBL" id="KGJ93072.1"/>
    </source>
</evidence>
<keyword evidence="5" id="KW-0460">Magnesium</keyword>
<dbReference type="Gene3D" id="3.40.50.10420">
    <property type="entry name" value="NagB/RpiA/CoA transferase-like"/>
    <property type="match status" value="1"/>
</dbReference>
<keyword evidence="2 4" id="KW-0547">Nucleotide-binding</keyword>
<dbReference type="Pfam" id="PF01812">
    <property type="entry name" value="5-FTHF_cyc-lig"/>
    <property type="match status" value="1"/>
</dbReference>
<dbReference type="OrthoDB" id="9801938at2"/>
<dbReference type="GO" id="GO:0005524">
    <property type="term" value="F:ATP binding"/>
    <property type="evidence" value="ECO:0007669"/>
    <property type="project" value="UniProtKB-KW"/>
</dbReference>
<dbReference type="InterPro" id="IPR024185">
    <property type="entry name" value="FTHF_cligase-like_sf"/>
</dbReference>
<dbReference type="AlphaFoldDB" id="A0A099KTB3"/>
<comment type="catalytic activity">
    <reaction evidence="5">
        <text>(6S)-5-formyl-5,6,7,8-tetrahydrofolate + ATP = (6R)-5,10-methenyltetrahydrofolate + ADP + phosphate</text>
        <dbReference type="Rhea" id="RHEA:10488"/>
        <dbReference type="ChEBI" id="CHEBI:30616"/>
        <dbReference type="ChEBI" id="CHEBI:43474"/>
        <dbReference type="ChEBI" id="CHEBI:57455"/>
        <dbReference type="ChEBI" id="CHEBI:57457"/>
        <dbReference type="ChEBI" id="CHEBI:456216"/>
        <dbReference type="EC" id="6.3.3.2"/>
    </reaction>
</comment>
<feature type="binding site" evidence="4">
    <location>
        <begin position="135"/>
        <end position="143"/>
    </location>
    <ligand>
        <name>ATP</name>
        <dbReference type="ChEBI" id="CHEBI:30616"/>
    </ligand>
</feature>
<evidence type="ECO:0000256" key="2">
    <source>
        <dbReference type="ARBA" id="ARBA00022741"/>
    </source>
</evidence>
<evidence type="ECO:0000256" key="1">
    <source>
        <dbReference type="ARBA" id="ARBA00010638"/>
    </source>
</evidence>
<dbReference type="GO" id="GO:0009396">
    <property type="term" value="P:folic acid-containing compound biosynthetic process"/>
    <property type="evidence" value="ECO:0007669"/>
    <property type="project" value="TreeGrafter"/>
</dbReference>
<feature type="binding site" evidence="4">
    <location>
        <position position="55"/>
    </location>
    <ligand>
        <name>substrate</name>
    </ligand>
</feature>
<dbReference type="Proteomes" id="UP000029843">
    <property type="component" value="Unassembled WGS sequence"/>
</dbReference>
<organism evidence="6 7">
    <name type="scientific">Colwellia psychrerythraea</name>
    <name type="common">Vibrio psychroerythus</name>
    <dbReference type="NCBI Taxonomy" id="28229"/>
    <lineage>
        <taxon>Bacteria</taxon>
        <taxon>Pseudomonadati</taxon>
        <taxon>Pseudomonadota</taxon>
        <taxon>Gammaproteobacteria</taxon>
        <taxon>Alteromonadales</taxon>
        <taxon>Colwelliaceae</taxon>
        <taxon>Colwellia</taxon>
    </lineage>
</organism>
<dbReference type="PANTHER" id="PTHR23407:SF1">
    <property type="entry name" value="5-FORMYLTETRAHYDROFOLATE CYCLO-LIGASE"/>
    <property type="match status" value="1"/>
</dbReference>
<protein>
    <recommendedName>
        <fullName evidence="5">5-formyltetrahydrofolate cyclo-ligase</fullName>
        <ecNumber evidence="5">6.3.3.2</ecNumber>
    </recommendedName>
</protein>
<keyword evidence="3 4" id="KW-0067">ATP-binding</keyword>
<dbReference type="SUPFAM" id="SSF100950">
    <property type="entry name" value="NagB/RpiA/CoA transferase-like"/>
    <property type="match status" value="1"/>
</dbReference>
<gene>
    <name evidence="6" type="ORF">ND2E_2538</name>
</gene>
<accession>A0A099KTB3</accession>
<comment type="cofactor">
    <cofactor evidence="5">
        <name>Mg(2+)</name>
        <dbReference type="ChEBI" id="CHEBI:18420"/>
    </cofactor>
</comment>
<dbReference type="PIRSF" id="PIRSF006806">
    <property type="entry name" value="FTHF_cligase"/>
    <property type="match status" value="1"/>
</dbReference>
<evidence type="ECO:0000256" key="3">
    <source>
        <dbReference type="ARBA" id="ARBA00022840"/>
    </source>
</evidence>
<feature type="binding site" evidence="4">
    <location>
        <begin position="4"/>
        <end position="8"/>
    </location>
    <ligand>
        <name>ATP</name>
        <dbReference type="ChEBI" id="CHEBI:30616"/>
    </ligand>
</feature>
<dbReference type="PANTHER" id="PTHR23407">
    <property type="entry name" value="ATPASE INHIBITOR/5-FORMYLTETRAHYDROFOLATE CYCLO-LIGASE"/>
    <property type="match status" value="1"/>
</dbReference>
<dbReference type="InterPro" id="IPR037171">
    <property type="entry name" value="NagB/RpiA_transferase-like"/>
</dbReference>
<dbReference type="GO" id="GO:0046872">
    <property type="term" value="F:metal ion binding"/>
    <property type="evidence" value="ECO:0007669"/>
    <property type="project" value="UniProtKB-KW"/>
</dbReference>
<proteinExistence type="inferred from homology"/>
<reference evidence="6 7" key="1">
    <citation type="submission" date="2014-08" db="EMBL/GenBank/DDBJ databases">
        <title>Genomic and Phenotypic Diversity of Colwellia psychrerythraea strains from Disparate Marine Basins.</title>
        <authorList>
            <person name="Techtmann S.M."/>
            <person name="Stelling S.C."/>
            <person name="Utturkar S.M."/>
            <person name="Alshibli N."/>
            <person name="Harris A."/>
            <person name="Brown S.D."/>
            <person name="Hazen T.C."/>
        </authorList>
    </citation>
    <scope>NUCLEOTIDE SEQUENCE [LARGE SCALE GENOMIC DNA]</scope>
    <source>
        <strain evidence="6 7">ND2E</strain>
    </source>
</reference>
<name>A0A099KTB3_COLPS</name>
<dbReference type="EMBL" id="JQED01000015">
    <property type="protein sequence ID" value="KGJ93072.1"/>
    <property type="molecule type" value="Genomic_DNA"/>
</dbReference>
<feature type="binding site" evidence="4">
    <location>
        <position position="50"/>
    </location>
    <ligand>
        <name>substrate</name>
    </ligand>
</feature>
<dbReference type="RefSeq" id="WP_081962011.1">
    <property type="nucleotide sequence ID" value="NZ_JQED01000015.1"/>
</dbReference>